<sequence length="131" mass="15091">LVKNIVDMIPRHHAYINQLKNDGYHVVGYCRKSKTQSSNRATLLQRMVDILRQRSLVEKVFVSPSSSVKESFYKRDFNDQDILSELDQVNGNTQDFLTFIQENDKVCVVALDYAGFTTSMTDLKNILRQVS</sequence>
<organism evidence="1">
    <name type="scientific">Rhizopus microsporus var. microsporus</name>
    <dbReference type="NCBI Taxonomy" id="86635"/>
    <lineage>
        <taxon>Eukaryota</taxon>
        <taxon>Fungi</taxon>
        <taxon>Fungi incertae sedis</taxon>
        <taxon>Mucoromycota</taxon>
        <taxon>Mucoromycotina</taxon>
        <taxon>Mucoromycetes</taxon>
        <taxon>Mucorales</taxon>
        <taxon>Mucorineae</taxon>
        <taxon>Rhizopodaceae</taxon>
        <taxon>Rhizopus</taxon>
    </lineage>
</organism>
<dbReference type="OrthoDB" id="2251897at2759"/>
<gene>
    <name evidence="1" type="ORF">BCV72DRAFT_173053</name>
</gene>
<accession>A0A1X0QMR6</accession>
<feature type="non-terminal residue" evidence="1">
    <location>
        <position position="1"/>
    </location>
</feature>
<dbReference type="EMBL" id="KV922192">
    <property type="protein sequence ID" value="ORE01052.1"/>
    <property type="molecule type" value="Genomic_DNA"/>
</dbReference>
<protein>
    <submittedName>
        <fullName evidence="1">Uncharacterized protein</fullName>
    </submittedName>
</protein>
<dbReference type="VEuPathDB" id="FungiDB:BCV72DRAFT_173053"/>
<dbReference type="Proteomes" id="UP000242414">
    <property type="component" value="Unassembled WGS sequence"/>
</dbReference>
<dbReference type="AlphaFoldDB" id="A0A1X0QMR6"/>
<reference evidence="1" key="1">
    <citation type="journal article" date="2016" name="Proc. Natl. Acad. Sci. U.S.A.">
        <title>Lipid metabolic changes in an early divergent fungus govern the establishment of a mutualistic symbiosis with endobacteria.</title>
        <authorList>
            <person name="Lastovetsky O.A."/>
            <person name="Gaspar M.L."/>
            <person name="Mondo S.J."/>
            <person name="LaButti K.M."/>
            <person name="Sandor L."/>
            <person name="Grigoriev I.V."/>
            <person name="Henry S.A."/>
            <person name="Pawlowska T.E."/>
        </authorList>
    </citation>
    <scope>NUCLEOTIDE SEQUENCE [LARGE SCALE GENOMIC DNA]</scope>
    <source>
        <strain evidence="1">ATCC 52814</strain>
    </source>
</reference>
<feature type="non-terminal residue" evidence="1">
    <location>
        <position position="131"/>
    </location>
</feature>
<evidence type="ECO:0000313" key="1">
    <source>
        <dbReference type="EMBL" id="ORE01052.1"/>
    </source>
</evidence>
<name>A0A1X0QMR6_RHIZD</name>
<proteinExistence type="predicted"/>